<name>A0AAF0JEL7_9BASI</name>
<accession>A0AAF0JEL7</accession>
<keyword evidence="1" id="KW-0677">Repeat</keyword>
<dbReference type="GO" id="GO:0006401">
    <property type="term" value="P:RNA catabolic process"/>
    <property type="evidence" value="ECO:0007669"/>
    <property type="project" value="InterPro"/>
</dbReference>
<dbReference type="Pfam" id="PF13181">
    <property type="entry name" value="TPR_8"/>
    <property type="match status" value="1"/>
</dbReference>
<dbReference type="SUPFAM" id="SSF48452">
    <property type="entry name" value="TPR-like"/>
    <property type="match status" value="2"/>
</dbReference>
<keyword evidence="2 3" id="KW-0802">TPR repeat</keyword>
<protein>
    <submittedName>
        <fullName evidence="5">Superkiller protein 3</fullName>
    </submittedName>
</protein>
<gene>
    <name evidence="5" type="primary">SKI3</name>
    <name evidence="5" type="ORF">MPSI1_002359</name>
</gene>
<proteinExistence type="predicted"/>
<evidence type="ECO:0000313" key="5">
    <source>
        <dbReference type="EMBL" id="WFD43695.1"/>
    </source>
</evidence>
<organism evidence="5 6">
    <name type="scientific">Malassezia psittaci</name>
    <dbReference type="NCBI Taxonomy" id="1821823"/>
    <lineage>
        <taxon>Eukaryota</taxon>
        <taxon>Fungi</taxon>
        <taxon>Dikarya</taxon>
        <taxon>Basidiomycota</taxon>
        <taxon>Ustilaginomycotina</taxon>
        <taxon>Malasseziomycetes</taxon>
        <taxon>Malasseziales</taxon>
        <taxon>Malasseziaceae</taxon>
        <taxon>Malassezia</taxon>
    </lineage>
</organism>
<dbReference type="Pfam" id="PF13432">
    <property type="entry name" value="TPR_16"/>
    <property type="match status" value="1"/>
</dbReference>
<dbReference type="SMART" id="SM00028">
    <property type="entry name" value="TPR"/>
    <property type="match status" value="10"/>
</dbReference>
<evidence type="ECO:0000313" key="6">
    <source>
        <dbReference type="Proteomes" id="UP001214628"/>
    </source>
</evidence>
<dbReference type="PANTHER" id="PTHR15704">
    <property type="entry name" value="SUPERKILLER 3 PROTEIN-RELATED"/>
    <property type="match status" value="1"/>
</dbReference>
<reference evidence="5" key="1">
    <citation type="submission" date="2023-02" db="EMBL/GenBank/DDBJ databases">
        <title>Mating type loci evolution in Malassezia.</title>
        <authorList>
            <person name="Coelho M.A."/>
        </authorList>
    </citation>
    <scope>NUCLEOTIDE SEQUENCE</scope>
    <source>
        <strain evidence="5">CBS 14136</strain>
    </source>
</reference>
<dbReference type="Gene3D" id="1.25.40.10">
    <property type="entry name" value="Tetratricopeptide repeat domain"/>
    <property type="match status" value="3"/>
</dbReference>
<dbReference type="GO" id="GO:0055087">
    <property type="term" value="C:Ski complex"/>
    <property type="evidence" value="ECO:0007669"/>
    <property type="project" value="InterPro"/>
</dbReference>
<keyword evidence="6" id="KW-1185">Reference proteome</keyword>
<feature type="region of interest" description="Disordered" evidence="4">
    <location>
        <begin position="1481"/>
        <end position="1507"/>
    </location>
</feature>
<dbReference type="EMBL" id="CP118377">
    <property type="protein sequence ID" value="WFD43695.1"/>
    <property type="molecule type" value="Genomic_DNA"/>
</dbReference>
<dbReference type="InterPro" id="IPR039226">
    <property type="entry name" value="Ski3/TTC37"/>
</dbReference>
<evidence type="ECO:0000256" key="3">
    <source>
        <dbReference type="PROSITE-ProRule" id="PRU00339"/>
    </source>
</evidence>
<sequence>MSNVDKQLLRECRSLLQKGDWNGAEKKALVFQGVARLHQGDQDASESSYLKATKIDAGQVLAWQGLEKLYSKSQNWIALVNVYKQLANLAFEEQDAVKCGNALTKIISIQRQHGSPAQLADALMAMTPKSRYFSLLETLPVPDQAAPSSNPAFNAQMLVHAAALDNLHELADLYAELDTAEIEDMVKRQKSTLEGAKLGIPLLRDSACMQVLKKSHVPDLLELIRNHPRTEDSMRRDAEAKLLRHFHKLTLAIPSKGSQSNPAMKEAVMKQTIEFARGFVVLQVPDELAWSVYLDWSDFRLRDLPYGSLVDYVRLFPKSPRTRSIRALLCLVSDEAYQRGDAGEATRERRLQETDLLQLALDGMEMSKNALFAQRIAALFYLLDRDYVSAAEVLEAARNQLDKQKQQTGAEFIQVDMELAAQLATAYTHLRLPKYYRDVRVLLNKVSAQNKNDLVGCMARAYFLEVQNEWAKSKDMFEKALRLADSHQKQLDKSPQSIGRNLQALDLSPDFRLEARSELAWCLIQTHQYQEARSLLDQLIASCDNQHNVFGDEFRARLWWLSGRCYWMMGGKYRHDASNAYHCYVVAIQRHASYAPAFTALGEYYEQEVSPPDTVRASKCFQKAFELEATEYQAAKRLIESFADQRDWELVETVAQRVIEAEGGKDTLDARPQAAVHITSNAWVWKAMGIVESIRRRPERAITAFQITLRATPQDIDAWVRMGEAYLAFGRPIPGLKTFARAIHLLETTEHDAQVERWHVDYLVAEAQRRLGRFDRAAGILSKILANSPSQYAIYAVLAETRLSEARNLLSSGFVARAHSALILSIRDAAHALHADKLLNTAWKVAGDACFLLSRLDIAADARQADGKWSAGIRSVLYDMMLLLTQMDLDARLEAINVVNANDVMAYVPSQEDETLPSTEEYLQYAVLCYKYLAVAHPKESKLVVFAWSDLALSLASFSLHLHQNQHLERSGIAHDQAAECVRLALSIKPQTRLWLLLGNLYFKKDVATAQHAYIMAIESSAKNAAPWTHLGFLYLSQGDSQLAEQAFVRAQTIAPDWPASWLGRAMILAQHSTDMRARVSLLEHACSLSENTLLEADYAFAYASFLRRKQLQQTSSRQVIAPLLALDHFVARKPKHATAQHLSALLAEQVGMKRLAIARIENANTQLESDFEASENASVALHYGFASMNLGRIRLAQHDAQGALEAFEGAQALLSEEPTDDLDSTGIHADQLSHARVITEVGLASANYWLGNCTEAISQLLTIRNALHSSSLSESSTKHLHAKISVLLTRMRWNQRDLGSVSHDLDSALAAAPTNTLLITTRAAVAAAMGDSVQYNEVLAQYAAALPEQQRKNLRNTLSTAKLSVWQLAAVFPLDALLQHLSNCIASAETSPAVRVFAAETLVNVAAEHVLRQAAMPRLSLNSEHRPRSVLEVAHMVLKDILSQPEANTLWSQALEVLTLAEVLTLRAGESFQDAIDTEEPAANDQNSEHTQKDPVAPCPPPTSASALHHAVSAMHCAPWLRTSQRLLEAVQSAV</sequence>
<evidence type="ECO:0000256" key="4">
    <source>
        <dbReference type="SAM" id="MobiDB-lite"/>
    </source>
</evidence>
<feature type="repeat" description="TPR" evidence="3">
    <location>
        <begin position="1025"/>
        <end position="1058"/>
    </location>
</feature>
<dbReference type="PANTHER" id="PTHR15704:SF7">
    <property type="entry name" value="SUPERKILLER COMPLEX PROTEIN 3"/>
    <property type="match status" value="1"/>
</dbReference>
<dbReference type="InterPro" id="IPR019734">
    <property type="entry name" value="TPR_rpt"/>
</dbReference>
<evidence type="ECO:0000256" key="2">
    <source>
        <dbReference type="ARBA" id="ARBA00022803"/>
    </source>
</evidence>
<dbReference type="Proteomes" id="UP001214628">
    <property type="component" value="Chromosome 3"/>
</dbReference>
<dbReference type="PROSITE" id="PS50005">
    <property type="entry name" value="TPR"/>
    <property type="match status" value="1"/>
</dbReference>
<dbReference type="InterPro" id="IPR011990">
    <property type="entry name" value="TPR-like_helical_dom_sf"/>
</dbReference>
<evidence type="ECO:0000256" key="1">
    <source>
        <dbReference type="ARBA" id="ARBA00022737"/>
    </source>
</evidence>